<dbReference type="RefSeq" id="WP_185417611.1">
    <property type="nucleotide sequence ID" value="NZ_JAARRU010000002.1"/>
</dbReference>
<dbReference type="Proteomes" id="UP000586951">
    <property type="component" value="Unassembled WGS sequence"/>
</dbReference>
<dbReference type="Proteomes" id="UP000550367">
    <property type="component" value="Unassembled WGS sequence"/>
</dbReference>
<dbReference type="EMBL" id="JAARRU010000002">
    <property type="protein sequence ID" value="MBC1565451.1"/>
    <property type="molecule type" value="Genomic_DNA"/>
</dbReference>
<dbReference type="EMBL" id="JAARYY010000002">
    <property type="protein sequence ID" value="MBC2243257.1"/>
    <property type="molecule type" value="Genomic_DNA"/>
</dbReference>
<gene>
    <name evidence="1" type="ORF">HB907_08535</name>
    <name evidence="2" type="ORF">HCB25_04195</name>
</gene>
<organism evidence="2 3">
    <name type="scientific">Listeria booriae</name>
    <dbReference type="NCBI Taxonomy" id="1552123"/>
    <lineage>
        <taxon>Bacteria</taxon>
        <taxon>Bacillati</taxon>
        <taxon>Bacillota</taxon>
        <taxon>Bacilli</taxon>
        <taxon>Bacillales</taxon>
        <taxon>Listeriaceae</taxon>
        <taxon>Listeria</taxon>
    </lineage>
</organism>
<comment type="caution">
    <text evidence="2">The sequence shown here is derived from an EMBL/GenBank/DDBJ whole genome shotgun (WGS) entry which is preliminary data.</text>
</comment>
<evidence type="ECO:0000313" key="1">
    <source>
        <dbReference type="EMBL" id="MBC1565451.1"/>
    </source>
</evidence>
<sequence>MSNDMLTIINENYKKQDTEEEIEGLTILLDGTIKQLFDKIRVEKNYKDNNEVLRDIVFTGVNSIIKNSN</sequence>
<proteinExistence type="predicted"/>
<evidence type="ECO:0000313" key="2">
    <source>
        <dbReference type="EMBL" id="MBC2243257.1"/>
    </source>
</evidence>
<accession>A0A842EYP1</accession>
<evidence type="ECO:0000313" key="3">
    <source>
        <dbReference type="Proteomes" id="UP000550367"/>
    </source>
</evidence>
<reference evidence="3 4" key="1">
    <citation type="submission" date="2020-03" db="EMBL/GenBank/DDBJ databases">
        <title>Soil Listeria distribution.</title>
        <authorList>
            <person name="Liao J."/>
            <person name="Wiedmann M."/>
        </authorList>
    </citation>
    <scope>NUCLEOTIDE SEQUENCE [LARGE SCALE GENOMIC DNA]</scope>
    <source>
        <strain evidence="2 3">FSL L7-0153</strain>
        <strain evidence="1 4">FSL L7-1427</strain>
    </source>
</reference>
<dbReference type="AlphaFoldDB" id="A0A842EYP1"/>
<protein>
    <submittedName>
        <fullName evidence="2">Uncharacterized protein</fullName>
    </submittedName>
</protein>
<evidence type="ECO:0000313" key="4">
    <source>
        <dbReference type="Proteomes" id="UP000586951"/>
    </source>
</evidence>
<name>A0A842EYP1_9LIST</name>